<dbReference type="SUPFAM" id="SSF48371">
    <property type="entry name" value="ARM repeat"/>
    <property type="match status" value="1"/>
</dbReference>
<protein>
    <submittedName>
        <fullName evidence="2">Uncharacterized protein</fullName>
    </submittedName>
</protein>
<feature type="compositionally biased region" description="Polar residues" evidence="1">
    <location>
        <begin position="1"/>
        <end position="18"/>
    </location>
</feature>
<evidence type="ECO:0000313" key="3">
    <source>
        <dbReference type="Proteomes" id="UP000738359"/>
    </source>
</evidence>
<accession>A0A9P6IZC5</accession>
<dbReference type="OrthoDB" id="2447815at2759"/>
<feature type="compositionally biased region" description="Polar residues" evidence="1">
    <location>
        <begin position="629"/>
        <end position="648"/>
    </location>
</feature>
<dbReference type="InterPro" id="IPR016024">
    <property type="entry name" value="ARM-type_fold"/>
</dbReference>
<evidence type="ECO:0000313" key="2">
    <source>
        <dbReference type="EMBL" id="KAF9954940.1"/>
    </source>
</evidence>
<reference evidence="2" key="1">
    <citation type="journal article" date="2020" name="Fungal Divers.">
        <title>Resolving the Mortierellaceae phylogeny through synthesis of multi-gene phylogenetics and phylogenomics.</title>
        <authorList>
            <person name="Vandepol N."/>
            <person name="Liber J."/>
            <person name="Desiro A."/>
            <person name="Na H."/>
            <person name="Kennedy M."/>
            <person name="Barry K."/>
            <person name="Grigoriev I.V."/>
            <person name="Miller A.N."/>
            <person name="O'Donnell K."/>
            <person name="Stajich J.E."/>
            <person name="Bonito G."/>
        </authorList>
    </citation>
    <scope>NUCLEOTIDE SEQUENCE</scope>
    <source>
        <strain evidence="2">CK1249</strain>
    </source>
</reference>
<name>A0A9P6IZC5_MORAP</name>
<feature type="region of interest" description="Disordered" evidence="1">
    <location>
        <begin position="623"/>
        <end position="648"/>
    </location>
</feature>
<gene>
    <name evidence="2" type="ORF">BGZ70_010409</name>
</gene>
<proteinExistence type="predicted"/>
<evidence type="ECO:0000256" key="1">
    <source>
        <dbReference type="SAM" id="MobiDB-lite"/>
    </source>
</evidence>
<dbReference type="AlphaFoldDB" id="A0A9P6IZC5"/>
<comment type="caution">
    <text evidence="2">The sequence shown here is derived from an EMBL/GenBank/DDBJ whole genome shotgun (WGS) entry which is preliminary data.</text>
</comment>
<organism evidence="2 3">
    <name type="scientific">Mortierella alpina</name>
    <name type="common">Oleaginous fungus</name>
    <name type="synonym">Mortierella renispora</name>
    <dbReference type="NCBI Taxonomy" id="64518"/>
    <lineage>
        <taxon>Eukaryota</taxon>
        <taxon>Fungi</taxon>
        <taxon>Fungi incertae sedis</taxon>
        <taxon>Mucoromycota</taxon>
        <taxon>Mortierellomycotina</taxon>
        <taxon>Mortierellomycetes</taxon>
        <taxon>Mortierellales</taxon>
        <taxon>Mortierellaceae</taxon>
        <taxon>Mortierella</taxon>
    </lineage>
</organism>
<keyword evidence="3" id="KW-1185">Reference proteome</keyword>
<sequence length="768" mass="84268">MANLHSFTSELTREQTNGGVIEDQHIMEADRSTAEVIGRQQSVKSEHEKQGLGRALLVLFQASRTALRKAMADLQGENVVSSALRSLISYVEPVEAKEPTSASQSRMQDVYRPLMDKIMKRSDDRSKKTALALLDWLMLDYPYGSLFAHGISEDLSPESDKKRKLAALIAMEHALRTWNKLGSTSKQLSTESNSMTDSTSQVFGDPRILSRWISLLAVIVHEDGAVTSDVTISMTRLTVLALDICIALSPILADKALREAEAEEAARKPVIVMQDETEGKDLGHPPSCRRYFESSLSNVSAALRDMKAWNVRGNPLVIAGLEDTLDIITQFHKARSGSTSLPPDSVRKSFCKAWEVISSALCHRGSFASSAAVTEHVQQCLQMQDISPSTKLVTSCLVLGFSNPSGSAEQALQTPALLATPLLDLINTAAVLLHTMTEADFKGIKEQVASILDESSELSTSVVELVSKYTAAFPRAMIPDLIKHLQPTKKSLLALHDLGSVRATRNAVRIVEVLAENDFFVAAQSNEMEDQITDLEEAMVQLLQDKDIMIRMTASQIVAALDPTKIVNKFAPELSSTTSDVRSSAELVLLESMLLQRKDGTLGDGFVAVLSYIRGVFHSNLGPKEPTSKVKSPSQLLSKTQSNTTKTLNPESARLLECLLRVLRKLGESIPSALWPSFVDRLVAKTHGSPRDQVWIMIWNELAPSIVSSGEAILALSTKMLEMMEQQGTLTEEMVKNAVEASDEAFDDLHLARVLPMLILKASCYRRS</sequence>
<dbReference type="Proteomes" id="UP000738359">
    <property type="component" value="Unassembled WGS sequence"/>
</dbReference>
<feature type="region of interest" description="Disordered" evidence="1">
    <location>
        <begin position="1"/>
        <end position="24"/>
    </location>
</feature>
<dbReference type="EMBL" id="JAAAHY010000938">
    <property type="protein sequence ID" value="KAF9954940.1"/>
    <property type="molecule type" value="Genomic_DNA"/>
</dbReference>